<protein>
    <submittedName>
        <fullName evidence="1">Uncharacterized protein</fullName>
    </submittedName>
</protein>
<gene>
    <name evidence="1" type="ORF">BWQ96_07010</name>
</gene>
<comment type="caution">
    <text evidence="1">The sequence shown here is derived from an EMBL/GenBank/DDBJ whole genome shotgun (WGS) entry which is preliminary data.</text>
</comment>
<reference evidence="1 2" key="1">
    <citation type="journal article" date="2018" name="Mol. Biol. Evol.">
        <title>Analysis of the draft genome of the red seaweed Gracilariopsis chorda provides insights into genome size evolution in Rhodophyta.</title>
        <authorList>
            <person name="Lee J."/>
            <person name="Yang E.C."/>
            <person name="Graf L."/>
            <person name="Yang J.H."/>
            <person name="Qiu H."/>
            <person name="Zel Zion U."/>
            <person name="Chan C.X."/>
            <person name="Stephens T.G."/>
            <person name="Weber A.P.M."/>
            <person name="Boo G.H."/>
            <person name="Boo S.M."/>
            <person name="Kim K.M."/>
            <person name="Shin Y."/>
            <person name="Jung M."/>
            <person name="Lee S.J."/>
            <person name="Yim H.S."/>
            <person name="Lee J.H."/>
            <person name="Bhattacharya D."/>
            <person name="Yoon H.S."/>
        </authorList>
    </citation>
    <scope>NUCLEOTIDE SEQUENCE [LARGE SCALE GENOMIC DNA]</scope>
    <source>
        <strain evidence="1 2">SKKU-2015</strain>
        <tissue evidence="1">Whole body</tissue>
    </source>
</reference>
<dbReference type="Proteomes" id="UP000247409">
    <property type="component" value="Unassembled WGS sequence"/>
</dbReference>
<accession>A0A2V3IMF8</accession>
<sequence>MVTELYDTNLAGPQGRLINTVVFTMALENGRFGLQDAKAVQNRDRRTMVVRVWKDFMVSLTIRLNEAISKFARNRRA</sequence>
<proteinExistence type="predicted"/>
<keyword evidence="2" id="KW-1185">Reference proteome</keyword>
<organism evidence="1 2">
    <name type="scientific">Gracilariopsis chorda</name>
    <dbReference type="NCBI Taxonomy" id="448386"/>
    <lineage>
        <taxon>Eukaryota</taxon>
        <taxon>Rhodophyta</taxon>
        <taxon>Florideophyceae</taxon>
        <taxon>Rhodymeniophycidae</taxon>
        <taxon>Gracilariales</taxon>
        <taxon>Gracilariaceae</taxon>
        <taxon>Gracilariopsis</taxon>
    </lineage>
</organism>
<evidence type="ECO:0000313" key="2">
    <source>
        <dbReference type="Proteomes" id="UP000247409"/>
    </source>
</evidence>
<name>A0A2V3IMF8_9FLOR</name>
<dbReference type="EMBL" id="NBIV01000132">
    <property type="protein sequence ID" value="PXF43237.1"/>
    <property type="molecule type" value="Genomic_DNA"/>
</dbReference>
<evidence type="ECO:0000313" key="1">
    <source>
        <dbReference type="EMBL" id="PXF43237.1"/>
    </source>
</evidence>
<dbReference type="AlphaFoldDB" id="A0A2V3IMF8"/>